<name>A0A9D3RWV8_ANGAN</name>
<dbReference type="InterPro" id="IPR018797">
    <property type="entry name" value="FAM98"/>
</dbReference>
<sequence>MARDSKTVSALKNLGYPGNACLRQCSCEELPCRVLSWLVSELRSTCPEVQGGDKQGRTASAVLVGELRTLLRDLHCPYAALATETLSPALLNTAAEFLVTELQAARILQRKERHPEDAACDDGTEKERREGEDVGLELEEEGGEGDGGVWSREKEQEVKEESDRLFRSLGLGPSTRLSDVYAEVESRVAALPGGTVPEPLLKTTLNSEQWRRLHQIDLALAQDYECRRNMMTKRFQVTLQSFTWGEKGPERSAVLASVPLLCPETLDSRVSLSLLLAAREDQSRILPVKAGPSTAVHKVLMGHVPDRGGRPGEIEPPMPSWERRRDGGGGGGRGGGAGHQRWGNKRKKKNRKKERGEEGRDASPGASEHARERGRRGRSPEKTDAVQRQEKGNEE</sequence>
<comment type="similarity">
    <text evidence="1">Belongs to the FAM98 family.</text>
</comment>
<feature type="compositionally biased region" description="Basic and acidic residues" evidence="2">
    <location>
        <begin position="113"/>
        <end position="132"/>
    </location>
</feature>
<evidence type="ECO:0000313" key="4">
    <source>
        <dbReference type="Proteomes" id="UP001044222"/>
    </source>
</evidence>
<feature type="region of interest" description="Disordered" evidence="2">
    <location>
        <begin position="113"/>
        <end position="154"/>
    </location>
</feature>
<feature type="compositionally biased region" description="Basic residues" evidence="2">
    <location>
        <begin position="342"/>
        <end position="353"/>
    </location>
</feature>
<dbReference type="Proteomes" id="UP001044222">
    <property type="component" value="Chromosome 8"/>
</dbReference>
<feature type="compositionally biased region" description="Basic and acidic residues" evidence="2">
    <location>
        <begin position="304"/>
        <end position="313"/>
    </location>
</feature>
<feature type="compositionally biased region" description="Acidic residues" evidence="2">
    <location>
        <begin position="133"/>
        <end position="144"/>
    </location>
</feature>
<comment type="caution">
    <text evidence="3">The sequence shown here is derived from an EMBL/GenBank/DDBJ whole genome shotgun (WGS) entry which is preliminary data.</text>
</comment>
<evidence type="ECO:0000313" key="3">
    <source>
        <dbReference type="EMBL" id="KAG5844526.1"/>
    </source>
</evidence>
<dbReference type="Pfam" id="PF10239">
    <property type="entry name" value="DUF2465"/>
    <property type="match status" value="2"/>
</dbReference>
<protein>
    <submittedName>
        <fullName evidence="3">Uncharacterized protein</fullName>
    </submittedName>
</protein>
<dbReference type="PANTHER" id="PTHR31353">
    <property type="entry name" value="FAM98"/>
    <property type="match status" value="1"/>
</dbReference>
<feature type="compositionally biased region" description="Basic and acidic residues" evidence="2">
    <location>
        <begin position="378"/>
        <end position="395"/>
    </location>
</feature>
<organism evidence="3 4">
    <name type="scientific">Anguilla anguilla</name>
    <name type="common">European freshwater eel</name>
    <name type="synonym">Muraena anguilla</name>
    <dbReference type="NCBI Taxonomy" id="7936"/>
    <lineage>
        <taxon>Eukaryota</taxon>
        <taxon>Metazoa</taxon>
        <taxon>Chordata</taxon>
        <taxon>Craniata</taxon>
        <taxon>Vertebrata</taxon>
        <taxon>Euteleostomi</taxon>
        <taxon>Actinopterygii</taxon>
        <taxon>Neopterygii</taxon>
        <taxon>Teleostei</taxon>
        <taxon>Anguilliformes</taxon>
        <taxon>Anguillidae</taxon>
        <taxon>Anguilla</taxon>
    </lineage>
</organism>
<dbReference type="GO" id="GO:0072669">
    <property type="term" value="C:tRNA-splicing ligase complex"/>
    <property type="evidence" value="ECO:0007669"/>
    <property type="project" value="TreeGrafter"/>
</dbReference>
<proteinExistence type="inferred from homology"/>
<feature type="compositionally biased region" description="Gly residues" evidence="2">
    <location>
        <begin position="328"/>
        <end position="338"/>
    </location>
</feature>
<dbReference type="EMBL" id="JAFIRN010000008">
    <property type="protein sequence ID" value="KAG5844526.1"/>
    <property type="molecule type" value="Genomic_DNA"/>
</dbReference>
<evidence type="ECO:0000256" key="2">
    <source>
        <dbReference type="SAM" id="MobiDB-lite"/>
    </source>
</evidence>
<accession>A0A9D3RWV8</accession>
<dbReference type="AlphaFoldDB" id="A0A9D3RWV8"/>
<evidence type="ECO:0000256" key="1">
    <source>
        <dbReference type="ARBA" id="ARBA00007218"/>
    </source>
</evidence>
<reference evidence="3" key="1">
    <citation type="submission" date="2021-01" db="EMBL/GenBank/DDBJ databases">
        <title>A chromosome-scale assembly of European eel, Anguilla anguilla.</title>
        <authorList>
            <person name="Henkel C."/>
            <person name="Jong-Raadsen S.A."/>
            <person name="Dufour S."/>
            <person name="Weltzien F.-A."/>
            <person name="Palstra A.P."/>
            <person name="Pelster B."/>
            <person name="Spaink H.P."/>
            <person name="Van Den Thillart G.E."/>
            <person name="Jansen H."/>
            <person name="Zahm M."/>
            <person name="Klopp C."/>
            <person name="Cedric C."/>
            <person name="Louis A."/>
            <person name="Berthelot C."/>
            <person name="Parey E."/>
            <person name="Roest Crollius H."/>
            <person name="Montfort J."/>
            <person name="Robinson-Rechavi M."/>
            <person name="Bucao C."/>
            <person name="Bouchez O."/>
            <person name="Gislard M."/>
            <person name="Lluch J."/>
            <person name="Milhes M."/>
            <person name="Lampietro C."/>
            <person name="Lopez Roques C."/>
            <person name="Donnadieu C."/>
            <person name="Braasch I."/>
            <person name="Desvignes T."/>
            <person name="Postlethwait J."/>
            <person name="Bobe J."/>
            <person name="Guiguen Y."/>
            <person name="Dirks R."/>
        </authorList>
    </citation>
    <scope>NUCLEOTIDE SEQUENCE</scope>
    <source>
        <strain evidence="3">Tag_6206</strain>
        <tissue evidence="3">Liver</tissue>
    </source>
</reference>
<dbReference type="PANTHER" id="PTHR31353:SF5">
    <property type="entry name" value="IM:7138535"/>
    <property type="match status" value="1"/>
</dbReference>
<gene>
    <name evidence="3" type="ORF">ANANG_G00163430</name>
</gene>
<keyword evidence="4" id="KW-1185">Reference proteome</keyword>
<feature type="region of interest" description="Disordered" evidence="2">
    <location>
        <begin position="302"/>
        <end position="395"/>
    </location>
</feature>